<dbReference type="EMBL" id="FRAC01000010">
    <property type="protein sequence ID" value="SHK25127.1"/>
    <property type="molecule type" value="Genomic_DNA"/>
</dbReference>
<keyword evidence="4 7" id="KW-0067">ATP-binding</keyword>
<dbReference type="AlphaFoldDB" id="A0A1M6QYI0"/>
<dbReference type="InterPro" id="IPR027417">
    <property type="entry name" value="P-loop_NTPase"/>
</dbReference>
<dbReference type="Pfam" id="PF00005">
    <property type="entry name" value="ABC_tran"/>
    <property type="match status" value="1"/>
</dbReference>
<evidence type="ECO:0000256" key="3">
    <source>
        <dbReference type="ARBA" id="ARBA00022741"/>
    </source>
</evidence>
<evidence type="ECO:0000259" key="6">
    <source>
        <dbReference type="PROSITE" id="PS50893"/>
    </source>
</evidence>
<evidence type="ECO:0000256" key="1">
    <source>
        <dbReference type="ARBA" id="ARBA00005417"/>
    </source>
</evidence>
<dbReference type="OrthoDB" id="9775135at2"/>
<evidence type="ECO:0000256" key="4">
    <source>
        <dbReference type="ARBA" id="ARBA00022840"/>
    </source>
</evidence>
<dbReference type="GO" id="GO:0005524">
    <property type="term" value="F:ATP binding"/>
    <property type="evidence" value="ECO:0007669"/>
    <property type="project" value="UniProtKB-KW"/>
</dbReference>
<keyword evidence="8" id="KW-1185">Reference proteome</keyword>
<proteinExistence type="inferred from homology"/>
<keyword evidence="2" id="KW-0813">Transport</keyword>
<organism evidence="7 8">
    <name type="scientific">Anaerocolumna jejuensis DSM 15929</name>
    <dbReference type="NCBI Taxonomy" id="1121322"/>
    <lineage>
        <taxon>Bacteria</taxon>
        <taxon>Bacillati</taxon>
        <taxon>Bacillota</taxon>
        <taxon>Clostridia</taxon>
        <taxon>Lachnospirales</taxon>
        <taxon>Lachnospiraceae</taxon>
        <taxon>Anaerocolumna</taxon>
    </lineage>
</organism>
<evidence type="ECO:0000256" key="5">
    <source>
        <dbReference type="SAM" id="MobiDB-lite"/>
    </source>
</evidence>
<dbReference type="Proteomes" id="UP000184386">
    <property type="component" value="Unassembled WGS sequence"/>
</dbReference>
<dbReference type="PANTHER" id="PTHR42711">
    <property type="entry name" value="ABC TRANSPORTER ATP-BINDING PROTEIN"/>
    <property type="match status" value="1"/>
</dbReference>
<dbReference type="InterPro" id="IPR003593">
    <property type="entry name" value="AAA+_ATPase"/>
</dbReference>
<dbReference type="InterPro" id="IPR003439">
    <property type="entry name" value="ABC_transporter-like_ATP-bd"/>
</dbReference>
<dbReference type="InterPro" id="IPR050763">
    <property type="entry name" value="ABC_transporter_ATP-binding"/>
</dbReference>
<keyword evidence="3" id="KW-0547">Nucleotide-binding</keyword>
<dbReference type="STRING" id="1121322.SAMN02745136_02084"/>
<evidence type="ECO:0000313" key="8">
    <source>
        <dbReference type="Proteomes" id="UP000184386"/>
    </source>
</evidence>
<evidence type="ECO:0000313" key="7">
    <source>
        <dbReference type="EMBL" id="SHK25127.1"/>
    </source>
</evidence>
<comment type="similarity">
    <text evidence="1">Belongs to the ABC transporter superfamily.</text>
</comment>
<evidence type="ECO:0000256" key="2">
    <source>
        <dbReference type="ARBA" id="ARBA00022448"/>
    </source>
</evidence>
<feature type="domain" description="ABC transporter" evidence="6">
    <location>
        <begin position="2"/>
        <end position="231"/>
    </location>
</feature>
<dbReference type="CDD" id="cd03230">
    <property type="entry name" value="ABC_DR_subfamily_A"/>
    <property type="match status" value="1"/>
</dbReference>
<dbReference type="RefSeq" id="WP_084124124.1">
    <property type="nucleotide sequence ID" value="NZ_FRAC01000010.1"/>
</dbReference>
<name>A0A1M6QYI0_9FIRM</name>
<feature type="region of interest" description="Disordered" evidence="5">
    <location>
        <begin position="310"/>
        <end position="353"/>
    </location>
</feature>
<protein>
    <submittedName>
        <fullName evidence="7">ABC-2 type transport system ATP-binding protein</fullName>
    </submittedName>
</protein>
<gene>
    <name evidence="7" type="ORF">SAMN02745136_02084</name>
</gene>
<reference evidence="7 8" key="1">
    <citation type="submission" date="2016-11" db="EMBL/GenBank/DDBJ databases">
        <authorList>
            <person name="Jaros S."/>
            <person name="Januszkiewicz K."/>
            <person name="Wedrychowicz H."/>
        </authorList>
    </citation>
    <scope>NUCLEOTIDE SEQUENCE [LARGE SCALE GENOMIC DNA]</scope>
    <source>
        <strain evidence="7 8">DSM 15929</strain>
    </source>
</reference>
<dbReference type="GO" id="GO:0016887">
    <property type="term" value="F:ATP hydrolysis activity"/>
    <property type="evidence" value="ECO:0007669"/>
    <property type="project" value="InterPro"/>
</dbReference>
<accession>A0A1M6QYI0</accession>
<dbReference type="PANTHER" id="PTHR42711:SF5">
    <property type="entry name" value="ABC TRANSPORTER ATP-BINDING PROTEIN NATA"/>
    <property type="match status" value="1"/>
</dbReference>
<dbReference type="SMART" id="SM00382">
    <property type="entry name" value="AAA"/>
    <property type="match status" value="1"/>
</dbReference>
<sequence>MIEVKHLVKKYGEHLAVDDLSFTLEKGQILGFLGPNGAGKSTTMNILTGYISATEGTVMINGHDIFDEPEEAKKCIGYLPELPPLYQDMTVREYLNFVADIKFVKKNEKRKMIDRIMRMTKITEVSERLIKQLSKGYKQRVGLAQAIVGFPEVIILDEPTVGLDPMQIIEIRDLIKELSKNHTIILSSHILSEVSAICDQVMIINKGRLIVSDTPDNLSQHIGGSKGLHLEVKGEQEAIKKALETIPEITKLEFDKNAKGGIVKLSAYSNEENDIREAVFYALSDAKCPIYDMHSTKMSLENIFLELTQDSPKPHASKNSNRLLRKNKKKDEDGIPAETAEAMNQEPEQKEEN</sequence>
<dbReference type="PROSITE" id="PS50893">
    <property type="entry name" value="ABC_TRANSPORTER_2"/>
    <property type="match status" value="1"/>
</dbReference>
<dbReference type="SUPFAM" id="SSF52540">
    <property type="entry name" value="P-loop containing nucleoside triphosphate hydrolases"/>
    <property type="match status" value="1"/>
</dbReference>
<dbReference type="Gene3D" id="3.40.50.300">
    <property type="entry name" value="P-loop containing nucleotide triphosphate hydrolases"/>
    <property type="match status" value="1"/>
</dbReference>